<keyword evidence="10" id="KW-1185">Reference proteome</keyword>
<keyword evidence="3" id="KW-0819">tRNA processing</keyword>
<dbReference type="GO" id="GO:1904812">
    <property type="term" value="P:rRNA acetylation involved in maturation of SSU-rRNA"/>
    <property type="evidence" value="ECO:0007669"/>
    <property type="project" value="TreeGrafter"/>
</dbReference>
<dbReference type="PANTHER" id="PTHR10925:SF5">
    <property type="entry name" value="RNA CYTIDINE ACETYLTRANSFERASE"/>
    <property type="match status" value="1"/>
</dbReference>
<proteinExistence type="predicted"/>
<evidence type="ECO:0000256" key="5">
    <source>
        <dbReference type="ARBA" id="ARBA00022840"/>
    </source>
</evidence>
<dbReference type="Gene3D" id="3.40.50.300">
    <property type="entry name" value="P-loop containing nucleotide triphosphate hydrolases"/>
    <property type="match status" value="1"/>
</dbReference>
<keyword evidence="2" id="KW-0808">Transferase</keyword>
<evidence type="ECO:0000256" key="3">
    <source>
        <dbReference type="ARBA" id="ARBA00022694"/>
    </source>
</evidence>
<evidence type="ECO:0000259" key="8">
    <source>
        <dbReference type="PROSITE" id="PS51186"/>
    </source>
</evidence>
<dbReference type="PANTHER" id="PTHR10925">
    <property type="entry name" value="N-ACETYLTRANSFERASE 10"/>
    <property type="match status" value="1"/>
</dbReference>
<protein>
    <submittedName>
        <fullName evidence="9">TmcA protein</fullName>
    </submittedName>
</protein>
<evidence type="ECO:0000256" key="1">
    <source>
        <dbReference type="ARBA" id="ARBA00004604"/>
    </source>
</evidence>
<comment type="caution">
    <text evidence="9">The sequence shown here is derived from an EMBL/GenBank/DDBJ whole genome shotgun (WGS) entry which is preliminary data.</text>
</comment>
<evidence type="ECO:0000313" key="10">
    <source>
        <dbReference type="Proteomes" id="UP000601435"/>
    </source>
</evidence>
<evidence type="ECO:0000256" key="7">
    <source>
        <dbReference type="SAM" id="MobiDB-lite"/>
    </source>
</evidence>
<comment type="subcellular location">
    <subcellularLocation>
        <location evidence="1">Nucleus</location>
        <location evidence="1">Nucleolus</location>
    </subcellularLocation>
</comment>
<dbReference type="CDD" id="cd04301">
    <property type="entry name" value="NAT_SF"/>
    <property type="match status" value="1"/>
</dbReference>
<dbReference type="InterPro" id="IPR029063">
    <property type="entry name" value="SAM-dependent_MTases_sf"/>
</dbReference>
<dbReference type="AlphaFoldDB" id="A0A812UN95"/>
<dbReference type="EMBL" id="CAJNJA010027142">
    <property type="protein sequence ID" value="CAE7570696.1"/>
    <property type="molecule type" value="Genomic_DNA"/>
</dbReference>
<evidence type="ECO:0000256" key="2">
    <source>
        <dbReference type="ARBA" id="ARBA00022679"/>
    </source>
</evidence>
<keyword evidence="6" id="KW-0012">Acyltransferase</keyword>
<dbReference type="GO" id="GO:0002101">
    <property type="term" value="P:tRNA wobble cytosine modification"/>
    <property type="evidence" value="ECO:0007669"/>
    <property type="project" value="TreeGrafter"/>
</dbReference>
<dbReference type="GO" id="GO:0005730">
    <property type="term" value="C:nucleolus"/>
    <property type="evidence" value="ECO:0007669"/>
    <property type="project" value="UniProtKB-SubCell"/>
</dbReference>
<keyword evidence="5" id="KW-0067">ATP-binding</keyword>
<dbReference type="Gene3D" id="3.40.50.150">
    <property type="entry name" value="Vaccinia Virus protein VP39"/>
    <property type="match status" value="1"/>
</dbReference>
<dbReference type="Pfam" id="PF00583">
    <property type="entry name" value="Acetyltransf_1"/>
    <property type="match status" value="1"/>
</dbReference>
<dbReference type="GO" id="GO:0051391">
    <property type="term" value="P:tRNA acetylation"/>
    <property type="evidence" value="ECO:0007669"/>
    <property type="project" value="TreeGrafter"/>
</dbReference>
<dbReference type="Pfam" id="PF05127">
    <property type="entry name" value="NAT10_TcmA_helicase"/>
    <property type="match status" value="1"/>
</dbReference>
<name>A0A812UN95_9DINO</name>
<keyword evidence="4" id="KW-0547">Nucleotide-binding</keyword>
<evidence type="ECO:0000256" key="4">
    <source>
        <dbReference type="ARBA" id="ARBA00022741"/>
    </source>
</evidence>
<feature type="domain" description="N-acetyltransferase" evidence="8">
    <location>
        <begin position="746"/>
        <end position="895"/>
    </location>
</feature>
<dbReference type="Pfam" id="PF08351">
    <property type="entry name" value="TmcA_N"/>
    <property type="match status" value="1"/>
</dbReference>
<dbReference type="InterPro" id="IPR016181">
    <property type="entry name" value="Acyl_CoA_acyltransferase"/>
</dbReference>
<sequence length="935" mass="101813">MGENDKLVEAARENCSRNSAPVSVHKGGVHDLQHLIEHGSAPHALIASSSRSAGLGEDFYSYISHSQVREVLYISAGRLSSQQDLPKLQKLGFDVRSLEVVDPMPGTDHVEIRAHLKRDGTADFVGPAVLTQGLSAACWPKCEWLCGTCENLVFRRHIRQCPRCGGFRDLEAAARLQQKAELSTIIKAIQKDPDLREKWLEHCKAAELSKNPMLNRHSSNHAFLIENVDSSSLAPYQGVLRKHGIVLNSEVVVESDELPSASISRSSPRKLLIVSAKRGEWALQVAAEVSQSLRTKSSNNMFPQIASPSRWIWASFDKKSQGPPKMDQDAPQWHWVDIKNADNILGTQCEVCVLVCIPHLQADALGALSGLVVGGGLLVLVMTENAEVHHGPRRSVPKIVGEHCPSRKLFWRTPFDIRFGKILQDCPHTHLDHVSGAHKHVPSAPGSMDDCGSRKHQPDQGPGSCDVTSSPVDAAGPLSSVLSLCKTAEQAAAVEAIAAAATQGSLLALLAPRGRGKSSALGIAAAALLAQMRTIVVVAKTERSVAEVFFWAREGLTLLKWAVLADKEVSEDSHDLSCTLQAIPPSAEPTDLRTIRLETSLDLCLGEIDLVMVDEAAAQPTAALECFFESVQAMRNLGVVVAGTVHGYEGTGHGLLRALERAEWKGMPLARLKMETPIRWPSGDPVEKLVADALLLDPEPLPLPTVDAETDVEIERIRRQSLISSEGIIREVYGLLAVAHYRTRPADLRLLLDETRMELFAIWTPCGGHRRLLACALLLHEQRGGLRRHDLLAEALLPSGQMHEQKTCISPTFLRVARLAVHPEVQGKGLGHKLLGGIIRDLSARGDGRADVLGAIFNSNPRLLNFWSSAGFERVPVSKKTGFEASSCLVIKPLSDTATRFCACLASTAPEKDAEQENAEQLKEYEARHLLRPAA</sequence>
<dbReference type="InterPro" id="IPR007807">
    <property type="entry name" value="TcmA/NAT10_helicase"/>
</dbReference>
<dbReference type="GO" id="GO:1990883">
    <property type="term" value="F:18S rRNA cytidine N-acetyltransferase activity"/>
    <property type="evidence" value="ECO:0007669"/>
    <property type="project" value="TreeGrafter"/>
</dbReference>
<dbReference type="Proteomes" id="UP000601435">
    <property type="component" value="Unassembled WGS sequence"/>
</dbReference>
<dbReference type="InterPro" id="IPR000182">
    <property type="entry name" value="GNAT_dom"/>
</dbReference>
<dbReference type="InterPro" id="IPR032672">
    <property type="entry name" value="TmcA/NAT10/Kre33"/>
</dbReference>
<reference evidence="9" key="1">
    <citation type="submission" date="2021-02" db="EMBL/GenBank/DDBJ databases">
        <authorList>
            <person name="Dougan E. K."/>
            <person name="Rhodes N."/>
            <person name="Thang M."/>
            <person name="Chan C."/>
        </authorList>
    </citation>
    <scope>NUCLEOTIDE SEQUENCE</scope>
</reference>
<dbReference type="InterPro" id="IPR013562">
    <property type="entry name" value="TmcA/NAT10_N"/>
</dbReference>
<dbReference type="SUPFAM" id="SSF52540">
    <property type="entry name" value="P-loop containing nucleoside triphosphate hydrolases"/>
    <property type="match status" value="1"/>
</dbReference>
<organism evidence="9 10">
    <name type="scientific">Symbiodinium necroappetens</name>
    <dbReference type="NCBI Taxonomy" id="1628268"/>
    <lineage>
        <taxon>Eukaryota</taxon>
        <taxon>Sar</taxon>
        <taxon>Alveolata</taxon>
        <taxon>Dinophyceae</taxon>
        <taxon>Suessiales</taxon>
        <taxon>Symbiodiniaceae</taxon>
        <taxon>Symbiodinium</taxon>
    </lineage>
</organism>
<gene>
    <name evidence="9" type="primary">tmcA</name>
    <name evidence="9" type="ORF">SNEC2469_LOCUS16640</name>
</gene>
<dbReference type="InterPro" id="IPR027417">
    <property type="entry name" value="P-loop_NTPase"/>
</dbReference>
<dbReference type="GO" id="GO:0005524">
    <property type="term" value="F:ATP binding"/>
    <property type="evidence" value="ECO:0007669"/>
    <property type="project" value="UniProtKB-KW"/>
</dbReference>
<dbReference type="Gene3D" id="3.40.50.11040">
    <property type="match status" value="1"/>
</dbReference>
<evidence type="ECO:0000313" key="9">
    <source>
        <dbReference type="EMBL" id="CAE7570696.1"/>
    </source>
</evidence>
<accession>A0A812UN95</accession>
<dbReference type="PROSITE" id="PS51186">
    <property type="entry name" value="GNAT"/>
    <property type="match status" value="1"/>
</dbReference>
<dbReference type="Gene3D" id="3.40.630.30">
    <property type="match status" value="1"/>
</dbReference>
<dbReference type="GO" id="GO:0051392">
    <property type="term" value="F:tRNA cytidine N4-acetyltransferase activity"/>
    <property type="evidence" value="ECO:0007669"/>
    <property type="project" value="TreeGrafter"/>
</dbReference>
<dbReference type="SUPFAM" id="SSF55729">
    <property type="entry name" value="Acyl-CoA N-acyltransferases (Nat)"/>
    <property type="match status" value="1"/>
</dbReference>
<evidence type="ECO:0000256" key="6">
    <source>
        <dbReference type="ARBA" id="ARBA00023315"/>
    </source>
</evidence>
<dbReference type="GO" id="GO:0000049">
    <property type="term" value="F:tRNA binding"/>
    <property type="evidence" value="ECO:0007669"/>
    <property type="project" value="TreeGrafter"/>
</dbReference>
<feature type="region of interest" description="Disordered" evidence="7">
    <location>
        <begin position="435"/>
        <end position="469"/>
    </location>
</feature>
<dbReference type="OrthoDB" id="444909at2759"/>